<evidence type="ECO:0000313" key="3">
    <source>
        <dbReference type="EMBL" id="GAA0434829.1"/>
    </source>
</evidence>
<dbReference type="Pfam" id="PF00535">
    <property type="entry name" value="Glycos_transf_2"/>
    <property type="match status" value="1"/>
</dbReference>
<comment type="caution">
    <text evidence="3">The sequence shown here is derived from an EMBL/GenBank/DDBJ whole genome shotgun (WGS) entry which is preliminary data.</text>
</comment>
<dbReference type="RefSeq" id="WP_343751490.1">
    <property type="nucleotide sequence ID" value="NZ_BAAADM010000023.1"/>
</dbReference>
<dbReference type="InterPro" id="IPR001173">
    <property type="entry name" value="Glyco_trans_2-like"/>
</dbReference>
<dbReference type="CDD" id="cd00761">
    <property type="entry name" value="Glyco_tranf_GTA_type"/>
    <property type="match status" value="1"/>
</dbReference>
<keyword evidence="1" id="KW-0812">Transmembrane</keyword>
<feature type="domain" description="Glycosyltransferase 2-like" evidence="2">
    <location>
        <begin position="43"/>
        <end position="124"/>
    </location>
</feature>
<reference evidence="4" key="1">
    <citation type="journal article" date="2019" name="Int. J. Syst. Evol. Microbiol.">
        <title>The Global Catalogue of Microorganisms (GCM) 10K type strain sequencing project: providing services to taxonomists for standard genome sequencing and annotation.</title>
        <authorList>
            <consortium name="The Broad Institute Genomics Platform"/>
            <consortium name="The Broad Institute Genome Sequencing Center for Infectious Disease"/>
            <person name="Wu L."/>
            <person name="Ma J."/>
        </authorList>
    </citation>
    <scope>NUCLEOTIDE SEQUENCE [LARGE SCALE GENOMIC DNA]</scope>
    <source>
        <strain evidence="4">JCM 12149</strain>
    </source>
</reference>
<evidence type="ECO:0000259" key="2">
    <source>
        <dbReference type="Pfam" id="PF00535"/>
    </source>
</evidence>
<dbReference type="SUPFAM" id="SSF53448">
    <property type="entry name" value="Nucleotide-diphospho-sugar transferases"/>
    <property type="match status" value="1"/>
</dbReference>
<accession>A0ABP3IZI3</accession>
<proteinExistence type="predicted"/>
<feature type="transmembrane region" description="Helical" evidence="1">
    <location>
        <begin position="214"/>
        <end position="234"/>
    </location>
</feature>
<name>A0ABP3IZI3_9BACI</name>
<dbReference type="Proteomes" id="UP001501459">
    <property type="component" value="Unassembled WGS sequence"/>
</dbReference>
<keyword evidence="4" id="KW-1185">Reference proteome</keyword>
<gene>
    <name evidence="3" type="ORF">GCM10008983_09250</name>
</gene>
<dbReference type="EMBL" id="BAAADM010000023">
    <property type="protein sequence ID" value="GAA0434829.1"/>
    <property type="molecule type" value="Genomic_DNA"/>
</dbReference>
<organism evidence="3 4">
    <name type="scientific">Lentibacillus halophilus</name>
    <dbReference type="NCBI Taxonomy" id="295065"/>
    <lineage>
        <taxon>Bacteria</taxon>
        <taxon>Bacillati</taxon>
        <taxon>Bacillota</taxon>
        <taxon>Bacilli</taxon>
        <taxon>Bacillales</taxon>
        <taxon>Bacillaceae</taxon>
        <taxon>Lentibacillus</taxon>
    </lineage>
</organism>
<dbReference type="Gene3D" id="3.90.550.10">
    <property type="entry name" value="Spore Coat Polysaccharide Biosynthesis Protein SpsA, Chain A"/>
    <property type="match status" value="1"/>
</dbReference>
<evidence type="ECO:0000256" key="1">
    <source>
        <dbReference type="SAM" id="Phobius"/>
    </source>
</evidence>
<keyword evidence="1" id="KW-0472">Membrane</keyword>
<protein>
    <submittedName>
        <fullName evidence="3">Glycosyltransferase family A protein</fullName>
    </submittedName>
</protein>
<keyword evidence="1" id="KW-1133">Transmembrane helix</keyword>
<evidence type="ECO:0000313" key="4">
    <source>
        <dbReference type="Proteomes" id="UP001501459"/>
    </source>
</evidence>
<sequence>MDLELLISTMHLNDYSILEKMNIQSKAIIINQCDENKHEEFYYNGNPIKFLSFAERGVGLSRNNALMRSTGDICLMADEDMIYVDNYKEKVINAFKRNPKADIIMFNVPIHKKDGHTIEKVEKDGRVRFYNVLKYGTVNIAFRRESVTKNNLFFSLLFGGGACYGSGEDSIFIVESIKKGLKIYSCKDVIAEIEENGSTWFEGYNENYFFDRGALFQAIGGNAFSLFLITQFLLRKRKLYVNELRTKEVFKEMIKGRKDFIKKGKAT</sequence>
<dbReference type="InterPro" id="IPR029044">
    <property type="entry name" value="Nucleotide-diphossugar_trans"/>
</dbReference>